<dbReference type="PROSITE" id="PS50164">
    <property type="entry name" value="GIY_YIG"/>
    <property type="match status" value="1"/>
</dbReference>
<organism evidence="4 5">
    <name type="scientific">Ahniella affigens</name>
    <dbReference type="NCBI Taxonomy" id="2021234"/>
    <lineage>
        <taxon>Bacteria</taxon>
        <taxon>Pseudomonadati</taxon>
        <taxon>Pseudomonadota</taxon>
        <taxon>Gammaproteobacteria</taxon>
        <taxon>Lysobacterales</taxon>
        <taxon>Rhodanobacteraceae</taxon>
        <taxon>Ahniella</taxon>
    </lineage>
</organism>
<dbReference type="SUPFAM" id="SSF82771">
    <property type="entry name" value="GIY-YIG endonuclease"/>
    <property type="match status" value="1"/>
</dbReference>
<evidence type="ECO:0000313" key="4">
    <source>
        <dbReference type="EMBL" id="AVP98838.1"/>
    </source>
</evidence>
<comment type="similarity">
    <text evidence="1">Belongs to the UPF0213 family.</text>
</comment>
<dbReference type="InterPro" id="IPR000305">
    <property type="entry name" value="GIY-YIG_endonuc"/>
</dbReference>
<keyword evidence="4" id="KW-0255">Endonuclease</keyword>
<evidence type="ECO:0000313" key="5">
    <source>
        <dbReference type="Proteomes" id="UP000241074"/>
    </source>
</evidence>
<dbReference type="PANTHER" id="PTHR34477:SF5">
    <property type="entry name" value="BSL5627 PROTEIN"/>
    <property type="match status" value="1"/>
</dbReference>
<keyword evidence="5" id="KW-1185">Reference proteome</keyword>
<reference evidence="4 5" key="1">
    <citation type="submission" date="2018-03" db="EMBL/GenBank/DDBJ databases">
        <title>Ahniella affigens gen. nov., sp. nov., a gammaproteobacterium isolated from sandy soil near a stream.</title>
        <authorList>
            <person name="Ko Y."/>
            <person name="Kim J.-H."/>
        </authorList>
    </citation>
    <scope>NUCLEOTIDE SEQUENCE [LARGE SCALE GENOMIC DNA]</scope>
    <source>
        <strain evidence="4 5">D13</strain>
    </source>
</reference>
<feature type="domain" description="GIY-YIG" evidence="3">
    <location>
        <begin position="6"/>
        <end position="83"/>
    </location>
</feature>
<dbReference type="Gene3D" id="3.40.1440.10">
    <property type="entry name" value="GIY-YIG endonuclease"/>
    <property type="match status" value="1"/>
</dbReference>
<keyword evidence="4" id="KW-0540">Nuclease</keyword>
<dbReference type="Proteomes" id="UP000241074">
    <property type="component" value="Chromosome"/>
</dbReference>
<dbReference type="InterPro" id="IPR050190">
    <property type="entry name" value="UPF0213_domain"/>
</dbReference>
<dbReference type="Pfam" id="PF01541">
    <property type="entry name" value="GIY-YIG"/>
    <property type="match status" value="1"/>
</dbReference>
<evidence type="ECO:0000256" key="2">
    <source>
        <dbReference type="SAM" id="MobiDB-lite"/>
    </source>
</evidence>
<keyword evidence="4" id="KW-0378">Hydrolase</keyword>
<name>A0A2P1PVG7_9GAMM</name>
<evidence type="ECO:0000256" key="1">
    <source>
        <dbReference type="ARBA" id="ARBA00007435"/>
    </source>
</evidence>
<evidence type="ECO:0000259" key="3">
    <source>
        <dbReference type="PROSITE" id="PS50164"/>
    </source>
</evidence>
<gene>
    <name evidence="4" type="ORF">C7S18_17350</name>
</gene>
<sequence length="122" mass="14504">MPKRRREPAVYILRNYRNGTLYVGVTSNLIARLWIHREGLLPGFTQRYGLHRLAYFELRETMTDAIQREKELKRFSRVKKLNLIESINPQWRDLYPELLDVTSQDSPGSRNPLRGFQDDDKV</sequence>
<dbReference type="AlphaFoldDB" id="A0A2P1PVG7"/>
<dbReference type="CDD" id="cd10448">
    <property type="entry name" value="GIY-YIG_unchar_3"/>
    <property type="match status" value="1"/>
</dbReference>
<accession>A0A2P1PVG7</accession>
<feature type="region of interest" description="Disordered" evidence="2">
    <location>
        <begin position="101"/>
        <end position="122"/>
    </location>
</feature>
<reference evidence="4 5" key="2">
    <citation type="submission" date="2018-03" db="EMBL/GenBank/DDBJ databases">
        <authorList>
            <person name="Keele B.F."/>
        </authorList>
    </citation>
    <scope>NUCLEOTIDE SEQUENCE [LARGE SCALE GENOMIC DNA]</scope>
    <source>
        <strain evidence="4 5">D13</strain>
    </source>
</reference>
<dbReference type="RefSeq" id="WP_106892757.1">
    <property type="nucleotide sequence ID" value="NZ_CP027860.1"/>
</dbReference>
<dbReference type="OrthoDB" id="9807770at2"/>
<proteinExistence type="inferred from homology"/>
<dbReference type="PANTHER" id="PTHR34477">
    <property type="entry name" value="UPF0213 PROTEIN YHBQ"/>
    <property type="match status" value="1"/>
</dbReference>
<protein>
    <submittedName>
        <fullName evidence="4">Endonuclease</fullName>
    </submittedName>
</protein>
<dbReference type="GO" id="GO:0004519">
    <property type="term" value="F:endonuclease activity"/>
    <property type="evidence" value="ECO:0007669"/>
    <property type="project" value="UniProtKB-KW"/>
</dbReference>
<dbReference type="KEGG" id="xba:C7S18_17350"/>
<dbReference type="InterPro" id="IPR035901">
    <property type="entry name" value="GIY-YIG_endonuc_sf"/>
</dbReference>
<dbReference type="EMBL" id="CP027860">
    <property type="protein sequence ID" value="AVP98838.1"/>
    <property type="molecule type" value="Genomic_DNA"/>
</dbReference>